<dbReference type="SUPFAM" id="SSF88946">
    <property type="entry name" value="Sigma2 domain of RNA polymerase sigma factors"/>
    <property type="match status" value="1"/>
</dbReference>
<dbReference type="InterPro" id="IPR014284">
    <property type="entry name" value="RNA_pol_sigma-70_dom"/>
</dbReference>
<keyword evidence="4" id="KW-0238">DNA-binding</keyword>
<evidence type="ECO:0000256" key="5">
    <source>
        <dbReference type="ARBA" id="ARBA00023163"/>
    </source>
</evidence>
<dbReference type="EMBL" id="JAVREQ010000007">
    <property type="protein sequence ID" value="MDT0379147.1"/>
    <property type="molecule type" value="Genomic_DNA"/>
</dbReference>
<dbReference type="InterPro" id="IPR013325">
    <property type="entry name" value="RNA_pol_sigma_r2"/>
</dbReference>
<gene>
    <name evidence="7" type="ORF">RM572_10260</name>
</gene>
<protein>
    <submittedName>
        <fullName evidence="7">Sigma-70 family RNA polymerase sigma factor</fullName>
    </submittedName>
</protein>
<evidence type="ECO:0000256" key="3">
    <source>
        <dbReference type="ARBA" id="ARBA00023082"/>
    </source>
</evidence>
<sequence length="189" mass="20397">MTTRELPAHLDVLLAAECTAESHGTGADPDDVRQAVRLRWLEHVREGAPPSAPAVWLRTAVRAEMRQARRRSRREVPLHEQPYGPPSPPGPASVLAADGYHDPATAAEAPLLASERRHVLHTAVARLPGRCPQVLAALLDDGDRTYREIAAASGISQGSIGPLRSRCLACLRRMLSAEVAAPAVRGRVR</sequence>
<dbReference type="PANTHER" id="PTHR43133:SF52">
    <property type="entry name" value="ECF RNA POLYMERASE SIGMA FACTOR SIGL"/>
    <property type="match status" value="1"/>
</dbReference>
<dbReference type="Proteomes" id="UP001183414">
    <property type="component" value="Unassembled WGS sequence"/>
</dbReference>
<keyword evidence="5" id="KW-0804">Transcription</keyword>
<keyword evidence="3" id="KW-0731">Sigma factor</keyword>
<keyword evidence="8" id="KW-1185">Reference proteome</keyword>
<dbReference type="NCBIfam" id="TIGR02937">
    <property type="entry name" value="sigma70-ECF"/>
    <property type="match status" value="1"/>
</dbReference>
<dbReference type="InterPro" id="IPR036388">
    <property type="entry name" value="WH-like_DNA-bd_sf"/>
</dbReference>
<dbReference type="RefSeq" id="WP_311672954.1">
    <property type="nucleotide sequence ID" value="NZ_JAVREQ010000007.1"/>
</dbReference>
<accession>A0ABU2NRQ8</accession>
<dbReference type="Gene3D" id="1.10.10.10">
    <property type="entry name" value="Winged helix-like DNA-binding domain superfamily/Winged helix DNA-binding domain"/>
    <property type="match status" value="1"/>
</dbReference>
<evidence type="ECO:0000256" key="2">
    <source>
        <dbReference type="ARBA" id="ARBA00023015"/>
    </source>
</evidence>
<reference evidence="8" key="1">
    <citation type="submission" date="2023-07" db="EMBL/GenBank/DDBJ databases">
        <title>30 novel species of actinomycetes from the DSMZ collection.</title>
        <authorList>
            <person name="Nouioui I."/>
        </authorList>
    </citation>
    <scope>NUCLEOTIDE SEQUENCE [LARGE SCALE GENOMIC DNA]</scope>
    <source>
        <strain evidence="8">DSM 42041</strain>
    </source>
</reference>
<evidence type="ECO:0000256" key="4">
    <source>
        <dbReference type="ARBA" id="ARBA00023125"/>
    </source>
</evidence>
<dbReference type="InterPro" id="IPR039425">
    <property type="entry name" value="RNA_pol_sigma-70-like"/>
</dbReference>
<evidence type="ECO:0000256" key="1">
    <source>
        <dbReference type="ARBA" id="ARBA00010641"/>
    </source>
</evidence>
<name>A0ABU2NRQ8_9ACTN</name>
<comment type="caution">
    <text evidence="7">The sequence shown here is derived from an EMBL/GenBank/DDBJ whole genome shotgun (WGS) entry which is preliminary data.</text>
</comment>
<dbReference type="InterPro" id="IPR013324">
    <property type="entry name" value="RNA_pol_sigma_r3/r4-like"/>
</dbReference>
<proteinExistence type="inferred from homology"/>
<evidence type="ECO:0000313" key="8">
    <source>
        <dbReference type="Proteomes" id="UP001183414"/>
    </source>
</evidence>
<organism evidence="7 8">
    <name type="scientific">Streptomyces hazeniae</name>
    <dbReference type="NCBI Taxonomy" id="3075538"/>
    <lineage>
        <taxon>Bacteria</taxon>
        <taxon>Bacillati</taxon>
        <taxon>Actinomycetota</taxon>
        <taxon>Actinomycetes</taxon>
        <taxon>Kitasatosporales</taxon>
        <taxon>Streptomycetaceae</taxon>
        <taxon>Streptomyces</taxon>
    </lineage>
</organism>
<evidence type="ECO:0000256" key="6">
    <source>
        <dbReference type="SAM" id="MobiDB-lite"/>
    </source>
</evidence>
<keyword evidence="2" id="KW-0805">Transcription regulation</keyword>
<dbReference type="SUPFAM" id="SSF88659">
    <property type="entry name" value="Sigma3 and sigma4 domains of RNA polymerase sigma factors"/>
    <property type="match status" value="1"/>
</dbReference>
<feature type="region of interest" description="Disordered" evidence="6">
    <location>
        <begin position="67"/>
        <end position="91"/>
    </location>
</feature>
<evidence type="ECO:0000313" key="7">
    <source>
        <dbReference type="EMBL" id="MDT0379147.1"/>
    </source>
</evidence>
<dbReference type="PANTHER" id="PTHR43133">
    <property type="entry name" value="RNA POLYMERASE ECF-TYPE SIGMA FACTO"/>
    <property type="match status" value="1"/>
</dbReference>
<comment type="similarity">
    <text evidence="1">Belongs to the sigma-70 factor family. ECF subfamily.</text>
</comment>